<dbReference type="EMBL" id="CAJVQB010000084">
    <property type="protein sequence ID" value="CAG8464818.1"/>
    <property type="molecule type" value="Genomic_DNA"/>
</dbReference>
<reference evidence="2 3" key="1">
    <citation type="submission" date="2021-06" db="EMBL/GenBank/DDBJ databases">
        <authorList>
            <person name="Kallberg Y."/>
            <person name="Tangrot J."/>
            <person name="Rosling A."/>
        </authorList>
    </citation>
    <scope>NUCLEOTIDE SEQUENCE [LARGE SCALE GENOMIC DNA]</scope>
    <source>
        <strain evidence="2 3">120-4 pot B 10/14</strain>
    </source>
</reference>
<comment type="caution">
    <text evidence="2">The sequence shown here is derived from an EMBL/GenBank/DDBJ whole genome shotgun (WGS) entry which is preliminary data.</text>
</comment>
<name>A0ABM8VWM2_GIGMA</name>
<gene>
    <name evidence="2" type="ORF">GMARGA_LOCUS486</name>
</gene>
<evidence type="ECO:0000313" key="2">
    <source>
        <dbReference type="EMBL" id="CAG8464818.1"/>
    </source>
</evidence>
<feature type="region of interest" description="Disordered" evidence="1">
    <location>
        <begin position="1"/>
        <end position="104"/>
    </location>
</feature>
<evidence type="ECO:0000256" key="1">
    <source>
        <dbReference type="SAM" id="MobiDB-lite"/>
    </source>
</evidence>
<feature type="compositionally biased region" description="Basic and acidic residues" evidence="1">
    <location>
        <begin position="87"/>
        <end position="96"/>
    </location>
</feature>
<sequence>MYTKFKTVENLKRSQEHQTTAENIGLKHLRHSPLATEMKTETTNQDGDSQKYKPSQQSLSHQYRQSSEANKNRKRRSIMSKLNKRTALLDKPDVQQREMANGLY</sequence>
<dbReference type="Proteomes" id="UP000789901">
    <property type="component" value="Unassembled WGS sequence"/>
</dbReference>
<organism evidence="2 3">
    <name type="scientific">Gigaspora margarita</name>
    <dbReference type="NCBI Taxonomy" id="4874"/>
    <lineage>
        <taxon>Eukaryota</taxon>
        <taxon>Fungi</taxon>
        <taxon>Fungi incertae sedis</taxon>
        <taxon>Mucoromycota</taxon>
        <taxon>Glomeromycotina</taxon>
        <taxon>Glomeromycetes</taxon>
        <taxon>Diversisporales</taxon>
        <taxon>Gigasporaceae</taxon>
        <taxon>Gigaspora</taxon>
    </lineage>
</organism>
<accession>A0ABM8VWM2</accession>
<protein>
    <submittedName>
        <fullName evidence="2">37403_t:CDS:1</fullName>
    </submittedName>
</protein>
<feature type="compositionally biased region" description="Basic residues" evidence="1">
    <location>
        <begin position="72"/>
        <end position="84"/>
    </location>
</feature>
<proteinExistence type="predicted"/>
<evidence type="ECO:0000313" key="3">
    <source>
        <dbReference type="Proteomes" id="UP000789901"/>
    </source>
</evidence>
<keyword evidence="3" id="KW-1185">Reference proteome</keyword>
<feature type="compositionally biased region" description="Basic and acidic residues" evidence="1">
    <location>
        <begin position="1"/>
        <end position="16"/>
    </location>
</feature>
<feature type="compositionally biased region" description="Polar residues" evidence="1">
    <location>
        <begin position="41"/>
        <end position="69"/>
    </location>
</feature>